<evidence type="ECO:0000313" key="2">
    <source>
        <dbReference type="EMBL" id="OTF75098.1"/>
    </source>
</evidence>
<proteinExistence type="predicted"/>
<name>A0A1Y3B563_EURMA</name>
<dbReference type="OrthoDB" id="694479at2759"/>
<organism evidence="2 3">
    <name type="scientific">Euroglyphus maynei</name>
    <name type="common">Mayne's house dust mite</name>
    <dbReference type="NCBI Taxonomy" id="6958"/>
    <lineage>
        <taxon>Eukaryota</taxon>
        <taxon>Metazoa</taxon>
        <taxon>Ecdysozoa</taxon>
        <taxon>Arthropoda</taxon>
        <taxon>Chelicerata</taxon>
        <taxon>Arachnida</taxon>
        <taxon>Acari</taxon>
        <taxon>Acariformes</taxon>
        <taxon>Sarcoptiformes</taxon>
        <taxon>Astigmata</taxon>
        <taxon>Psoroptidia</taxon>
        <taxon>Analgoidea</taxon>
        <taxon>Pyroglyphidae</taxon>
        <taxon>Pyroglyphinae</taxon>
        <taxon>Euroglyphus</taxon>
    </lineage>
</organism>
<feature type="signal peptide" evidence="1">
    <location>
        <begin position="1"/>
        <end position="17"/>
    </location>
</feature>
<evidence type="ECO:0000313" key="3">
    <source>
        <dbReference type="Proteomes" id="UP000194236"/>
    </source>
</evidence>
<dbReference type="EMBL" id="MUJZ01043716">
    <property type="protein sequence ID" value="OTF75098.1"/>
    <property type="molecule type" value="Genomic_DNA"/>
</dbReference>
<dbReference type="AlphaFoldDB" id="A0A1Y3B563"/>
<evidence type="ECO:0000256" key="1">
    <source>
        <dbReference type="SAM" id="SignalP"/>
    </source>
</evidence>
<feature type="non-terminal residue" evidence="2">
    <location>
        <position position="1"/>
    </location>
</feature>
<keyword evidence="1" id="KW-0732">Signal</keyword>
<sequence>QSVIYIIYIWIVVVSQSTDPDFNVCPDRQSFEPCKCNDLTREIRCGPGFSMPVNVLYLFRESTPSMMSNS</sequence>
<keyword evidence="3" id="KW-1185">Reference proteome</keyword>
<protein>
    <submittedName>
        <fullName evidence="2">Uncharacterized protein</fullName>
    </submittedName>
</protein>
<dbReference type="Proteomes" id="UP000194236">
    <property type="component" value="Unassembled WGS sequence"/>
</dbReference>
<feature type="chain" id="PRO_5013322632" evidence="1">
    <location>
        <begin position="18"/>
        <end position="70"/>
    </location>
</feature>
<comment type="caution">
    <text evidence="2">The sequence shown here is derived from an EMBL/GenBank/DDBJ whole genome shotgun (WGS) entry which is preliminary data.</text>
</comment>
<gene>
    <name evidence="2" type="ORF">BLA29_011824</name>
</gene>
<accession>A0A1Y3B563</accession>
<feature type="non-terminal residue" evidence="2">
    <location>
        <position position="70"/>
    </location>
</feature>
<reference evidence="2 3" key="1">
    <citation type="submission" date="2017-03" db="EMBL/GenBank/DDBJ databases">
        <title>Genome Survey of Euroglyphus maynei.</title>
        <authorList>
            <person name="Arlian L.G."/>
            <person name="Morgan M.S."/>
            <person name="Rider S.D."/>
        </authorList>
    </citation>
    <scope>NUCLEOTIDE SEQUENCE [LARGE SCALE GENOMIC DNA]</scope>
    <source>
        <strain evidence="2">Arlian Lab</strain>
        <tissue evidence="2">Whole body</tissue>
    </source>
</reference>